<comment type="caution">
    <text evidence="10">Lacks conserved residue(s) required for the propagation of feature annotation.</text>
</comment>
<evidence type="ECO:0000256" key="8">
    <source>
        <dbReference type="ARBA" id="ARBA00023136"/>
    </source>
</evidence>
<comment type="subcellular location">
    <subcellularLocation>
        <location evidence="10">Cell membrane</location>
        <topology evidence="10">Multi-pass membrane protein</topology>
    </subcellularLocation>
    <subcellularLocation>
        <location evidence="1">Membrane</location>
        <topology evidence="1">Multi-pass membrane protein</topology>
    </subcellularLocation>
</comment>
<proteinExistence type="inferred from homology"/>
<dbReference type="GO" id="GO:0009306">
    <property type="term" value="P:protein secretion"/>
    <property type="evidence" value="ECO:0007669"/>
    <property type="project" value="UniProtKB-UniRule"/>
</dbReference>
<sequence>MILGFSIALVVFSLLLMLLVLMHKGKGGGLSDMFGGGMQSSVGGSSVAERNLDRITVVVGLVWFAIIVALGILMKLDS</sequence>
<dbReference type="Proteomes" id="UP000473014">
    <property type="component" value="Unassembled WGS sequence"/>
</dbReference>
<evidence type="ECO:0000313" key="12">
    <source>
        <dbReference type="Proteomes" id="UP000473014"/>
    </source>
</evidence>
<protein>
    <recommendedName>
        <fullName evidence="10">Protein-export membrane protein SecG</fullName>
    </recommendedName>
</protein>
<evidence type="ECO:0000256" key="9">
    <source>
        <dbReference type="ARBA" id="ARBA00025182"/>
    </source>
</evidence>
<feature type="transmembrane region" description="Helical" evidence="10">
    <location>
        <begin position="55"/>
        <end position="74"/>
    </location>
</feature>
<evidence type="ECO:0000256" key="4">
    <source>
        <dbReference type="ARBA" id="ARBA00022692"/>
    </source>
</evidence>
<evidence type="ECO:0000256" key="5">
    <source>
        <dbReference type="ARBA" id="ARBA00022927"/>
    </source>
</evidence>
<keyword evidence="12" id="KW-1185">Reference proteome</keyword>
<keyword evidence="8 10" id="KW-0472">Membrane</keyword>
<keyword evidence="3 10" id="KW-0813">Transport</keyword>
<name>A0A6G2B8Y9_9ACTN</name>
<keyword evidence="4 10" id="KW-0812">Transmembrane</keyword>
<dbReference type="EMBL" id="WIXO01000001">
    <property type="protein sequence ID" value="MTE18539.1"/>
    <property type="molecule type" value="Genomic_DNA"/>
</dbReference>
<comment type="similarity">
    <text evidence="2 10">Belongs to the SecG family.</text>
</comment>
<evidence type="ECO:0000256" key="6">
    <source>
        <dbReference type="ARBA" id="ARBA00022989"/>
    </source>
</evidence>
<dbReference type="AlphaFoldDB" id="A0A6G2B8Y9"/>
<dbReference type="Pfam" id="PF03840">
    <property type="entry name" value="SecG"/>
    <property type="match status" value="1"/>
</dbReference>
<comment type="function">
    <text evidence="9 10">Involved in protein export. Participates in an early event of protein translocation.</text>
</comment>
<dbReference type="NCBIfam" id="TIGR00810">
    <property type="entry name" value="secG"/>
    <property type="match status" value="1"/>
</dbReference>
<keyword evidence="5 10" id="KW-0653">Protein transport</keyword>
<evidence type="ECO:0000256" key="3">
    <source>
        <dbReference type="ARBA" id="ARBA00022448"/>
    </source>
</evidence>
<dbReference type="RefSeq" id="WP_162465823.1">
    <property type="nucleotide sequence ID" value="NZ_WIXO01000001.1"/>
</dbReference>
<organism evidence="11 12">
    <name type="scientific">Streptomyces taklimakanensis</name>
    <dbReference type="NCBI Taxonomy" id="2569853"/>
    <lineage>
        <taxon>Bacteria</taxon>
        <taxon>Bacillati</taxon>
        <taxon>Actinomycetota</taxon>
        <taxon>Actinomycetes</taxon>
        <taxon>Kitasatosporales</taxon>
        <taxon>Streptomycetaceae</taxon>
        <taxon>Streptomyces</taxon>
    </lineage>
</organism>
<comment type="caution">
    <text evidence="11">The sequence shown here is derived from an EMBL/GenBank/DDBJ whole genome shotgun (WGS) entry which is preliminary data.</text>
</comment>
<evidence type="ECO:0000256" key="10">
    <source>
        <dbReference type="RuleBase" id="RU365087"/>
    </source>
</evidence>
<evidence type="ECO:0000256" key="1">
    <source>
        <dbReference type="ARBA" id="ARBA00004141"/>
    </source>
</evidence>
<dbReference type="PRINTS" id="PR01651">
    <property type="entry name" value="SECGEXPORT"/>
</dbReference>
<evidence type="ECO:0000256" key="7">
    <source>
        <dbReference type="ARBA" id="ARBA00023010"/>
    </source>
</evidence>
<dbReference type="GO" id="GO:0005886">
    <property type="term" value="C:plasma membrane"/>
    <property type="evidence" value="ECO:0007669"/>
    <property type="project" value="UniProtKB-SubCell"/>
</dbReference>
<keyword evidence="6 10" id="KW-1133">Transmembrane helix</keyword>
<evidence type="ECO:0000256" key="2">
    <source>
        <dbReference type="ARBA" id="ARBA00008445"/>
    </source>
</evidence>
<keyword evidence="7 10" id="KW-0811">Translocation</keyword>
<evidence type="ECO:0000313" key="11">
    <source>
        <dbReference type="EMBL" id="MTE18539.1"/>
    </source>
</evidence>
<keyword evidence="10" id="KW-1003">Cell membrane</keyword>
<reference evidence="11 12" key="1">
    <citation type="submission" date="2019-11" db="EMBL/GenBank/DDBJ databases">
        <authorList>
            <person name="Yuan L."/>
        </authorList>
    </citation>
    <scope>NUCLEOTIDE SEQUENCE [LARGE SCALE GENOMIC DNA]</scope>
    <source>
        <strain evidence="11 12">TRM43335</strain>
    </source>
</reference>
<dbReference type="InterPro" id="IPR004692">
    <property type="entry name" value="SecG"/>
</dbReference>
<dbReference type="GO" id="GO:0015450">
    <property type="term" value="F:protein-transporting ATPase activity"/>
    <property type="evidence" value="ECO:0007669"/>
    <property type="project" value="UniProtKB-UniRule"/>
</dbReference>
<gene>
    <name evidence="11" type="primary">secG</name>
    <name evidence="11" type="ORF">F0L17_05220</name>
</gene>
<accession>A0A6G2B8Y9</accession>